<feature type="domain" description="GH18" evidence="1">
    <location>
        <begin position="81"/>
        <end position="225"/>
    </location>
</feature>
<protein>
    <recommendedName>
        <fullName evidence="1">GH18 domain-containing protein</fullName>
    </recommendedName>
</protein>
<name>A0ABN2J8F4_9ACTN</name>
<dbReference type="SUPFAM" id="SSF51445">
    <property type="entry name" value="(Trans)glycosidases"/>
    <property type="match status" value="1"/>
</dbReference>
<evidence type="ECO:0000259" key="1">
    <source>
        <dbReference type="Pfam" id="PF00704"/>
    </source>
</evidence>
<accession>A0ABN2J8F4</accession>
<dbReference type="CDD" id="cd06543">
    <property type="entry name" value="GH18_PF-ChiA-like"/>
    <property type="match status" value="1"/>
</dbReference>
<dbReference type="InterPro" id="IPR052750">
    <property type="entry name" value="GH18_Chitinase"/>
</dbReference>
<dbReference type="InterPro" id="IPR001223">
    <property type="entry name" value="Glyco_hydro18_cat"/>
</dbReference>
<dbReference type="Gene3D" id="3.20.20.80">
    <property type="entry name" value="Glycosidases"/>
    <property type="match status" value="1"/>
</dbReference>
<evidence type="ECO:0000313" key="2">
    <source>
        <dbReference type="EMBL" id="GAA1720092.1"/>
    </source>
</evidence>
<dbReference type="Pfam" id="PF00704">
    <property type="entry name" value="Glyco_hydro_18"/>
    <property type="match status" value="1"/>
</dbReference>
<evidence type="ECO:0000313" key="3">
    <source>
        <dbReference type="Proteomes" id="UP001500618"/>
    </source>
</evidence>
<dbReference type="PANTHER" id="PTHR42976:SF1">
    <property type="entry name" value="GH18 DOMAIN-CONTAINING PROTEIN-RELATED"/>
    <property type="match status" value="1"/>
</dbReference>
<sequence length="317" mass="33370">MLALAALTAGCVPEIPAIDRTDAFAPFYEVDSTHPPNLPALAKQSGTRWFTLGFVVGSDDCQPTWDSDGGPYANPTLAASIRDFRSGGGNVRLSFGGADGTELAQACDTVDDLAAAYQKVISAYGITAVDFDIEGDALKDDEANQRRIQAIKKLQAKAELRVSFTLPTGRTGLATRGVSLLQQAATANIAVDAVNIMAMDYGGAESDMGQVAVDAATATQADLARIWPAKSPAQTWRMVAVTVMIGVNDVPSEVFGTGDAGVLVSAAQKNHYGWLSFWSMNRDLPCPTGQPANAAPACSGVSQRPYAYSVLFGHYRG</sequence>
<reference evidence="2 3" key="1">
    <citation type="journal article" date="2019" name="Int. J. Syst. Evol. Microbiol.">
        <title>The Global Catalogue of Microorganisms (GCM) 10K type strain sequencing project: providing services to taxonomists for standard genome sequencing and annotation.</title>
        <authorList>
            <consortium name="The Broad Institute Genomics Platform"/>
            <consortium name="The Broad Institute Genome Sequencing Center for Infectious Disease"/>
            <person name="Wu L."/>
            <person name="Ma J."/>
        </authorList>
    </citation>
    <scope>NUCLEOTIDE SEQUENCE [LARGE SCALE GENOMIC DNA]</scope>
    <source>
        <strain evidence="2 3">JCM 14718</strain>
    </source>
</reference>
<keyword evidence="3" id="KW-1185">Reference proteome</keyword>
<organism evidence="2 3">
    <name type="scientific">Fodinicola feengrottensis</name>
    <dbReference type="NCBI Taxonomy" id="435914"/>
    <lineage>
        <taxon>Bacteria</taxon>
        <taxon>Bacillati</taxon>
        <taxon>Actinomycetota</taxon>
        <taxon>Actinomycetes</taxon>
        <taxon>Mycobacteriales</taxon>
        <taxon>Fodinicola</taxon>
    </lineage>
</organism>
<dbReference type="EMBL" id="BAAANY010000044">
    <property type="protein sequence ID" value="GAA1720092.1"/>
    <property type="molecule type" value="Genomic_DNA"/>
</dbReference>
<dbReference type="Proteomes" id="UP001500618">
    <property type="component" value="Unassembled WGS sequence"/>
</dbReference>
<proteinExistence type="predicted"/>
<comment type="caution">
    <text evidence="2">The sequence shown here is derived from an EMBL/GenBank/DDBJ whole genome shotgun (WGS) entry which is preliminary data.</text>
</comment>
<dbReference type="InterPro" id="IPR017853">
    <property type="entry name" value="GH"/>
</dbReference>
<dbReference type="PANTHER" id="PTHR42976">
    <property type="entry name" value="BIFUNCTIONAL CHITINASE/LYSOZYME-RELATED"/>
    <property type="match status" value="1"/>
</dbReference>
<gene>
    <name evidence="2" type="ORF">GCM10009765_80460</name>
</gene>